<dbReference type="EMBL" id="CAJFCJ010000001">
    <property type="protein sequence ID" value="CAD5110734.1"/>
    <property type="molecule type" value="Genomic_DNA"/>
</dbReference>
<feature type="region of interest" description="Disordered" evidence="3">
    <location>
        <begin position="23"/>
        <end position="45"/>
    </location>
</feature>
<dbReference type="GO" id="GO:0005886">
    <property type="term" value="C:plasma membrane"/>
    <property type="evidence" value="ECO:0007669"/>
    <property type="project" value="TreeGrafter"/>
</dbReference>
<dbReference type="OrthoDB" id="5239715at2759"/>
<feature type="region of interest" description="Disordered" evidence="3">
    <location>
        <begin position="289"/>
        <end position="311"/>
    </location>
</feature>
<dbReference type="PRINTS" id="PR00449">
    <property type="entry name" value="RASTRNSFRMNG"/>
</dbReference>
<dbReference type="GO" id="GO:0005246">
    <property type="term" value="F:calcium channel regulator activity"/>
    <property type="evidence" value="ECO:0007669"/>
    <property type="project" value="TreeGrafter"/>
</dbReference>
<gene>
    <name evidence="4" type="ORF">DGYR_LOCUS98</name>
</gene>
<comment type="similarity">
    <text evidence="1">Belongs to the small GTPase superfamily. RGK family.</text>
</comment>
<dbReference type="AlphaFoldDB" id="A0A7I8V7Z5"/>
<dbReference type="Pfam" id="PF00071">
    <property type="entry name" value="Ras"/>
    <property type="match status" value="1"/>
</dbReference>
<protein>
    <submittedName>
        <fullName evidence="4">DgyrCDS105</fullName>
    </submittedName>
</protein>
<evidence type="ECO:0000256" key="2">
    <source>
        <dbReference type="ARBA" id="ARBA00022553"/>
    </source>
</evidence>
<dbReference type="Gene3D" id="3.40.50.300">
    <property type="entry name" value="P-loop containing nucleotide triphosphate hydrolases"/>
    <property type="match status" value="1"/>
</dbReference>
<dbReference type="SUPFAM" id="SSF52540">
    <property type="entry name" value="P-loop containing nucleoside triphosphate hydrolases"/>
    <property type="match status" value="1"/>
</dbReference>
<evidence type="ECO:0000256" key="3">
    <source>
        <dbReference type="SAM" id="MobiDB-lite"/>
    </source>
</evidence>
<reference evidence="4 5" key="1">
    <citation type="submission" date="2020-08" db="EMBL/GenBank/DDBJ databases">
        <authorList>
            <person name="Hejnol A."/>
        </authorList>
    </citation>
    <scope>NUCLEOTIDE SEQUENCE [LARGE SCALE GENOMIC DNA]</scope>
</reference>
<dbReference type="InterPro" id="IPR001806">
    <property type="entry name" value="Small_GTPase"/>
</dbReference>
<accession>A0A7I8V7Z5</accession>
<dbReference type="InterPro" id="IPR051641">
    <property type="entry name" value="RGK_GTP-binding_reg"/>
</dbReference>
<evidence type="ECO:0000313" key="4">
    <source>
        <dbReference type="EMBL" id="CAD5110734.1"/>
    </source>
</evidence>
<keyword evidence="2" id="KW-0597">Phosphoprotein</keyword>
<evidence type="ECO:0000256" key="1">
    <source>
        <dbReference type="ARBA" id="ARBA00008846"/>
    </source>
</evidence>
<dbReference type="GO" id="GO:0003924">
    <property type="term" value="F:GTPase activity"/>
    <property type="evidence" value="ECO:0007669"/>
    <property type="project" value="InterPro"/>
</dbReference>
<dbReference type="SMART" id="SM00175">
    <property type="entry name" value="RAB"/>
    <property type="match status" value="1"/>
</dbReference>
<proteinExistence type="inferred from homology"/>
<dbReference type="PROSITE" id="PS51421">
    <property type="entry name" value="RAS"/>
    <property type="match status" value="1"/>
</dbReference>
<name>A0A7I8V7Z5_9ANNE</name>
<dbReference type="InterPro" id="IPR005225">
    <property type="entry name" value="Small_GTP-bd"/>
</dbReference>
<comment type="caution">
    <text evidence="4">The sequence shown here is derived from an EMBL/GenBank/DDBJ whole genome shotgun (WGS) entry which is preliminary data.</text>
</comment>
<dbReference type="SMART" id="SM00173">
    <property type="entry name" value="RAS"/>
    <property type="match status" value="1"/>
</dbReference>
<dbReference type="Proteomes" id="UP000549394">
    <property type="component" value="Unassembled WGS sequence"/>
</dbReference>
<dbReference type="PANTHER" id="PTHR45775">
    <property type="entry name" value="RAD, GEM/KIR FAMILY MEMBER 2, ISOFORM C"/>
    <property type="match status" value="1"/>
</dbReference>
<dbReference type="PROSITE" id="PS51419">
    <property type="entry name" value="RAB"/>
    <property type="match status" value="1"/>
</dbReference>
<sequence>MDEFETFRERSMSAGVIKFNCHQARRRSSSPPPAEAFRRRSRTSSMPACRLQEHVVGWTEEFFYTRARSFSTTTKGVIKNCGDSVRLASQNSLDSAFTEINSKSSRRSSVSRTLSSTATSQLVPSFRVIVLGFHDVGKTTLVGQFMTSEDISEDELDEAELEDEKTLSVTIDGEECLINFHDSPSGGVIEGVESSDAIILVYSVTDAKSFSYALKTMKEMQLNRFTPPIPLILVANKMDVVRKRVIAQQKGRKAAMENDCKYIETSATLKFNVDELLVGLIKQIRSAESERSGLTSGTRPRRHSSKGHVTRAARTVLSKLVGKSGKLFRSCDSLDVMKE</sequence>
<dbReference type="NCBIfam" id="TIGR00231">
    <property type="entry name" value="small_GTP"/>
    <property type="match status" value="1"/>
</dbReference>
<dbReference type="GO" id="GO:0005525">
    <property type="term" value="F:GTP binding"/>
    <property type="evidence" value="ECO:0007669"/>
    <property type="project" value="InterPro"/>
</dbReference>
<dbReference type="PANTHER" id="PTHR45775:SF6">
    <property type="entry name" value="RAD, GEM_KIR FAMILY MEMBER 2, ISOFORM C"/>
    <property type="match status" value="1"/>
</dbReference>
<organism evidence="4 5">
    <name type="scientific">Dimorphilus gyrociliatus</name>
    <dbReference type="NCBI Taxonomy" id="2664684"/>
    <lineage>
        <taxon>Eukaryota</taxon>
        <taxon>Metazoa</taxon>
        <taxon>Spiralia</taxon>
        <taxon>Lophotrochozoa</taxon>
        <taxon>Annelida</taxon>
        <taxon>Polychaeta</taxon>
        <taxon>Polychaeta incertae sedis</taxon>
        <taxon>Dinophilidae</taxon>
        <taxon>Dimorphilus</taxon>
    </lineage>
</organism>
<dbReference type="InterPro" id="IPR027417">
    <property type="entry name" value="P-loop_NTPase"/>
</dbReference>
<evidence type="ECO:0000313" key="5">
    <source>
        <dbReference type="Proteomes" id="UP000549394"/>
    </source>
</evidence>
<feature type="compositionally biased region" description="Basic residues" evidence="3">
    <location>
        <begin position="299"/>
        <end position="311"/>
    </location>
</feature>
<keyword evidence="5" id="KW-1185">Reference proteome</keyword>